<accession>A0A410JWA2</accession>
<organism evidence="6 7">
    <name type="scientific">Geovibrio thiophilus</name>
    <dbReference type="NCBI Taxonomy" id="139438"/>
    <lineage>
        <taxon>Bacteria</taxon>
        <taxon>Pseudomonadati</taxon>
        <taxon>Deferribacterota</taxon>
        <taxon>Deferribacteres</taxon>
        <taxon>Deferribacterales</taxon>
        <taxon>Geovibrionaceae</taxon>
        <taxon>Geovibrio</taxon>
    </lineage>
</organism>
<dbReference type="KEGG" id="gtl:EP073_02525"/>
<feature type="transmembrane region" description="Helical" evidence="3">
    <location>
        <begin position="457"/>
        <end position="478"/>
    </location>
</feature>
<feature type="transmembrane region" description="Helical" evidence="3">
    <location>
        <begin position="620"/>
        <end position="639"/>
    </location>
</feature>
<feature type="transmembrane region" description="Helical" evidence="3">
    <location>
        <begin position="123"/>
        <end position="147"/>
    </location>
</feature>
<name>A0A410JWA2_9BACT</name>
<evidence type="ECO:0000259" key="5">
    <source>
        <dbReference type="Pfam" id="PF16327"/>
    </source>
</evidence>
<dbReference type="InterPro" id="IPR032523">
    <property type="entry name" value="CcmF_C"/>
</dbReference>
<dbReference type="EMBL" id="CP035108">
    <property type="protein sequence ID" value="QAR32311.1"/>
    <property type="molecule type" value="Genomic_DNA"/>
</dbReference>
<feature type="transmembrane region" description="Helical" evidence="3">
    <location>
        <begin position="6"/>
        <end position="25"/>
    </location>
</feature>
<keyword evidence="3" id="KW-0472">Membrane</keyword>
<dbReference type="AlphaFoldDB" id="A0A410JWA2"/>
<dbReference type="GO" id="GO:0020037">
    <property type="term" value="F:heme binding"/>
    <property type="evidence" value="ECO:0007669"/>
    <property type="project" value="InterPro"/>
</dbReference>
<dbReference type="GO" id="GO:0016829">
    <property type="term" value="F:lyase activity"/>
    <property type="evidence" value="ECO:0007669"/>
    <property type="project" value="UniProtKB-KW"/>
</dbReference>
<evidence type="ECO:0000256" key="2">
    <source>
        <dbReference type="ARBA" id="ARBA00022748"/>
    </source>
</evidence>
<feature type="transmembrane region" description="Helical" evidence="3">
    <location>
        <begin position="248"/>
        <end position="264"/>
    </location>
</feature>
<reference evidence="6 7" key="1">
    <citation type="submission" date="2019-01" db="EMBL/GenBank/DDBJ databases">
        <title>Geovibrio thiophilus DSM 11263, complete genome.</title>
        <authorList>
            <person name="Spring S."/>
            <person name="Bunk B."/>
            <person name="Sproer C."/>
        </authorList>
    </citation>
    <scope>NUCLEOTIDE SEQUENCE [LARGE SCALE GENOMIC DNA]</scope>
    <source>
        <strain evidence="6 7">DSM 11263</strain>
    </source>
</reference>
<evidence type="ECO:0000256" key="1">
    <source>
        <dbReference type="ARBA" id="ARBA00009186"/>
    </source>
</evidence>
<evidence type="ECO:0000259" key="4">
    <source>
        <dbReference type="Pfam" id="PF01578"/>
    </source>
</evidence>
<dbReference type="InterPro" id="IPR002541">
    <property type="entry name" value="Cyt_c_assembly"/>
</dbReference>
<feature type="transmembrane region" description="Helical" evidence="3">
    <location>
        <begin position="167"/>
        <end position="187"/>
    </location>
</feature>
<keyword evidence="3" id="KW-1133">Transmembrane helix</keyword>
<gene>
    <name evidence="6" type="ORF">EP073_02525</name>
</gene>
<dbReference type="Proteomes" id="UP000287502">
    <property type="component" value="Chromosome"/>
</dbReference>
<feature type="transmembrane region" description="Helical" evidence="3">
    <location>
        <begin position="208"/>
        <end position="228"/>
    </location>
</feature>
<feature type="transmembrane region" description="Helical" evidence="3">
    <location>
        <begin position="86"/>
        <end position="111"/>
    </location>
</feature>
<feature type="transmembrane region" description="Helical" evidence="3">
    <location>
        <begin position="37"/>
        <end position="61"/>
    </location>
</feature>
<feature type="domain" description="Cytochrome c assembly protein" evidence="4">
    <location>
        <begin position="88"/>
        <end position="294"/>
    </location>
</feature>
<dbReference type="GO" id="GO:0015232">
    <property type="term" value="F:heme transmembrane transporter activity"/>
    <property type="evidence" value="ECO:0007669"/>
    <property type="project" value="InterPro"/>
</dbReference>
<feature type="transmembrane region" description="Helical" evidence="3">
    <location>
        <begin position="276"/>
        <end position="296"/>
    </location>
</feature>
<proteinExistence type="inferred from homology"/>
<dbReference type="OrthoDB" id="9761451at2"/>
<dbReference type="PRINTS" id="PR01410">
    <property type="entry name" value="CCBIOGENESIS"/>
</dbReference>
<dbReference type="GO" id="GO:0017004">
    <property type="term" value="P:cytochrome complex assembly"/>
    <property type="evidence" value="ECO:0007669"/>
    <property type="project" value="UniProtKB-KW"/>
</dbReference>
<dbReference type="Pfam" id="PF01578">
    <property type="entry name" value="Cytochrom_C_asm"/>
    <property type="match status" value="1"/>
</dbReference>
<feature type="domain" description="Cytochrome c-type biogenesis protein CcmF C-terminal" evidence="5">
    <location>
        <begin position="338"/>
        <end position="642"/>
    </location>
</feature>
<sequence>MGGAGFLFMLLALIAGAGASYFYLSGMRSENKIYDKIGGYFLIAQTTAIGIASLVLLLALITSNFKIEYVAQYTDLALPLAYKLSAFWAGQAGSLLFWALILVIFAIIEMIRLRNFDSRYKSSVLFVISVASSFFLILTCFVTNPFAELGFTPQDGVGMNPLLQNPGMIYHPPTLFLGFAGFTVPLGHAIASMMTSDGSNLWVKESRGWAIFTWVFLTIGIVLGGQWAYVELGWGGYWAWDPVENASLLPWITGTAYLHSALIYEQRNKLKIWTHTLLMTSFLLCIFGTFLTRSGVIESVHSFGKSSLGTFFIVFMIASTVAYLAVLLTNIKLYKDPEEKDFHFSSREGMFFIANWLFLGLMIVVLVGTTMPLISQAYYGIMGIFGVVGNKLTVNIPYFNKVSTPFFILILLFAGLAPMAQFGKEAGESFYKKIIPAVIAALASMVIMYVKGYTLPIPLILTGVTTLSLATIITRIVLSVKNNGPRVMLTQRRHYGGLMVHIGVVIMAYGIIASSFYNIKDEHVVAPGESFTFGNYEMHVGELTVNQGQNFTSVYAPVTVTENGNKIVTVAPERRFYNKREEAWAEVAIYSKLKGDLYFILASYSKPENYIGIQVVYEPLLIWLWIGCGIMCIGAFYTVTGRRKNA</sequence>
<keyword evidence="2" id="KW-0201">Cytochrome c-type biogenesis</keyword>
<dbReference type="PANTHER" id="PTHR43653">
    <property type="entry name" value="CYTOCHROME C ASSEMBLY PROTEIN-RELATED"/>
    <property type="match status" value="1"/>
</dbReference>
<keyword evidence="7" id="KW-1185">Reference proteome</keyword>
<feature type="transmembrane region" description="Helical" evidence="3">
    <location>
        <begin position="350"/>
        <end position="374"/>
    </location>
</feature>
<dbReference type="GO" id="GO:0016020">
    <property type="term" value="C:membrane"/>
    <property type="evidence" value="ECO:0007669"/>
    <property type="project" value="InterPro"/>
</dbReference>
<protein>
    <submittedName>
        <fullName evidence="6">Heme lyase CcmF/NrfE family subunit</fullName>
    </submittedName>
</protein>
<feature type="transmembrane region" description="Helical" evidence="3">
    <location>
        <begin position="402"/>
        <end position="422"/>
    </location>
</feature>
<feature type="transmembrane region" description="Helical" evidence="3">
    <location>
        <begin position="498"/>
        <end position="517"/>
    </location>
</feature>
<feature type="transmembrane region" description="Helical" evidence="3">
    <location>
        <begin position="308"/>
        <end position="329"/>
    </location>
</feature>
<evidence type="ECO:0000313" key="6">
    <source>
        <dbReference type="EMBL" id="QAR32311.1"/>
    </source>
</evidence>
<dbReference type="PANTHER" id="PTHR43653:SF1">
    <property type="entry name" value="CYTOCHROME C-TYPE BIOGENESIS PROTEIN CCMF"/>
    <property type="match status" value="1"/>
</dbReference>
<evidence type="ECO:0000313" key="7">
    <source>
        <dbReference type="Proteomes" id="UP000287502"/>
    </source>
</evidence>
<dbReference type="InterPro" id="IPR003567">
    <property type="entry name" value="Cyt_c_biogenesis"/>
</dbReference>
<comment type="similarity">
    <text evidence="1">Belongs to the CcmF/CycK/Ccl1/NrfE/CcsA family.</text>
</comment>
<evidence type="ECO:0000256" key="3">
    <source>
        <dbReference type="SAM" id="Phobius"/>
    </source>
</evidence>
<keyword evidence="6" id="KW-0456">Lyase</keyword>
<dbReference type="Pfam" id="PF16327">
    <property type="entry name" value="CcmF_C"/>
    <property type="match status" value="1"/>
</dbReference>
<keyword evidence="3" id="KW-0812">Transmembrane</keyword>